<evidence type="ECO:0000313" key="2">
    <source>
        <dbReference type="EMBL" id="MEO2217561.1"/>
    </source>
</evidence>
<dbReference type="SUPFAM" id="SSF53448">
    <property type="entry name" value="Nucleotide-diphospho-sugar transferases"/>
    <property type="match status" value="1"/>
</dbReference>
<dbReference type="EMBL" id="JBDOJC010000001">
    <property type="protein sequence ID" value="MEO2217561.1"/>
    <property type="molecule type" value="Genomic_DNA"/>
</dbReference>
<organism evidence="2 3">
    <name type="scientific">Chromobacterium vaccinii</name>
    <dbReference type="NCBI Taxonomy" id="1108595"/>
    <lineage>
        <taxon>Bacteria</taxon>
        <taxon>Pseudomonadati</taxon>
        <taxon>Pseudomonadota</taxon>
        <taxon>Betaproteobacteria</taxon>
        <taxon>Neisseriales</taxon>
        <taxon>Chromobacteriaceae</taxon>
        <taxon>Chromobacterium</taxon>
    </lineage>
</organism>
<comment type="caution">
    <text evidence="2">The sequence shown here is derived from an EMBL/GenBank/DDBJ whole genome shotgun (WGS) entry which is preliminary data.</text>
</comment>
<name>A0ABV0FBV2_9NEIS</name>
<dbReference type="InterPro" id="IPR007833">
    <property type="entry name" value="Capsule_polysaccharide_synth"/>
</dbReference>
<reference evidence="2 3" key="1">
    <citation type="submission" date="2024-05" db="EMBL/GenBank/DDBJ databases">
        <authorList>
            <person name="De Oliveira J.P."/>
            <person name="Noriler S.A."/>
            <person name="De Oliveira A.G."/>
            <person name="Sipoli D.S."/>
        </authorList>
    </citation>
    <scope>NUCLEOTIDE SEQUENCE [LARGE SCALE GENOMIC DNA]</scope>
    <source>
        <strain evidence="2 3">LABIM189</strain>
    </source>
</reference>
<keyword evidence="3" id="KW-1185">Reference proteome</keyword>
<dbReference type="InterPro" id="IPR019290">
    <property type="entry name" value="GlycosylTrfase-like_prok"/>
</dbReference>
<dbReference type="Gene3D" id="3.40.50.12580">
    <property type="match status" value="1"/>
</dbReference>
<dbReference type="Pfam" id="PF10111">
    <property type="entry name" value="Glyco_tranf_2_2"/>
    <property type="match status" value="1"/>
</dbReference>
<dbReference type="InterPro" id="IPR029044">
    <property type="entry name" value="Nucleotide-diphossugar_trans"/>
</dbReference>
<sequence length="733" mass="85017">MLTIITPIYLDPKKEYSTDRFGYFLDNAYCDNSIERIIVDHGSPKAVLDKFRKKISQKKIKLIELKKYGHPFSIGACRNAGARDAHHNYITFQDIDLFAPQHVYLRIIERIKKSVYFNELEIIPCLYLKKEASEEYISTNFNETHHNIFQKYLKGDKEKIQFFAPSTSMIITRTEYYLALGGNRADFFGHGYEDFEAINRLACLSNKFIRPHEYYNHEFQYSSDEYKGYRNFFAMFGRPLMQEGIFFVHLWHPTGDNKAYESRNKSNKKIFEHYLRSFDQKNELAPPISKARSQDKTLILAPHAGKTVGSIRFAIPFLGECGFIDEKNIIDEEYFLIYLKENLYTRVLFFNQYGNEKRLKLYAACTENGIKTLSFDRGALPDSWFFDPYGFNASSSSYAAENWEKEYPKEVIEDTEKYIHNLLNTETTLEKNGNRIGENNIRLKYNIGSKKVIFIPLQRPNDSVIKYFSDKTGSIQNFCAEIDTLASQLPTDWVIAVKNHPLEQDMPKMTNVIILHPDTHFYDALAMANATILINSGVGIYSLLFGKPTFCTGKSFYTQPGLAEKIDSPLNFLEKIRDLKSPNHQTVLKFISYLKNEFYSFGETEYLEAKNGSSITTSASKINFYQIILDRKKEELIFRKSIEFNKNSPLFDIYKTVNEVVQDDGVKKPQNPKESFTETPTPLQIKKPTPNIKGRLVAIQAEESDTVKIKRKVKKFFRSPRAFINDAIKKKLN</sequence>
<dbReference type="InterPro" id="IPR043148">
    <property type="entry name" value="TagF_C"/>
</dbReference>
<dbReference type="Gene3D" id="3.90.550.10">
    <property type="entry name" value="Spore Coat Polysaccharide Biosynthesis Protein SpsA, Chain A"/>
    <property type="match status" value="1"/>
</dbReference>
<gene>
    <name evidence="2" type="ORF">ABGV49_10890</name>
</gene>
<evidence type="ECO:0000259" key="1">
    <source>
        <dbReference type="Pfam" id="PF10111"/>
    </source>
</evidence>
<proteinExistence type="predicted"/>
<dbReference type="Proteomes" id="UP001455709">
    <property type="component" value="Unassembled WGS sequence"/>
</dbReference>
<dbReference type="Pfam" id="PF05159">
    <property type="entry name" value="Capsule_synth"/>
    <property type="match status" value="1"/>
</dbReference>
<evidence type="ECO:0000313" key="3">
    <source>
        <dbReference type="Proteomes" id="UP001455709"/>
    </source>
</evidence>
<feature type="domain" description="Glycosyltransferase 2-like prokaryotic type" evidence="1">
    <location>
        <begin position="3"/>
        <end position="273"/>
    </location>
</feature>
<protein>
    <recommendedName>
        <fullName evidence="1">Glycosyltransferase 2-like prokaryotic type domain-containing protein</fullName>
    </recommendedName>
</protein>
<accession>A0ABV0FBV2</accession>
<dbReference type="RefSeq" id="WP_347370714.1">
    <property type="nucleotide sequence ID" value="NZ_JBDOJC010000001.1"/>
</dbReference>